<feature type="compositionally biased region" description="Basic and acidic residues" evidence="2">
    <location>
        <begin position="533"/>
        <end position="545"/>
    </location>
</feature>
<feature type="compositionally biased region" description="Basic and acidic residues" evidence="2">
    <location>
        <begin position="952"/>
        <end position="966"/>
    </location>
</feature>
<feature type="compositionally biased region" description="Basic and acidic residues" evidence="2">
    <location>
        <begin position="296"/>
        <end position="333"/>
    </location>
</feature>
<feature type="region of interest" description="Disordered" evidence="2">
    <location>
        <begin position="533"/>
        <end position="597"/>
    </location>
</feature>
<feature type="compositionally biased region" description="Polar residues" evidence="2">
    <location>
        <begin position="570"/>
        <end position="582"/>
    </location>
</feature>
<feature type="region of interest" description="Disordered" evidence="2">
    <location>
        <begin position="910"/>
        <end position="1148"/>
    </location>
</feature>
<reference evidence="4 5" key="1">
    <citation type="journal article" date="2015" name="Genome Biol. Evol.">
        <title>Comparative Genomics of a Bacterivorous Green Alga Reveals Evolutionary Causalities and Consequences of Phago-Mixotrophic Mode of Nutrition.</title>
        <authorList>
            <person name="Burns J.A."/>
            <person name="Paasch A."/>
            <person name="Narechania A."/>
            <person name="Kim E."/>
        </authorList>
    </citation>
    <scope>NUCLEOTIDE SEQUENCE [LARGE SCALE GENOMIC DNA]</scope>
    <source>
        <strain evidence="4 5">PLY_AMNH</strain>
    </source>
</reference>
<feature type="compositionally biased region" description="Gly residues" evidence="2">
    <location>
        <begin position="969"/>
        <end position="983"/>
    </location>
</feature>
<keyword evidence="1" id="KW-0597">Phosphoprotein</keyword>
<dbReference type="InterPro" id="IPR009738">
    <property type="entry name" value="BAT2_N"/>
</dbReference>
<feature type="region of interest" description="Disordered" evidence="2">
    <location>
        <begin position="1226"/>
        <end position="1266"/>
    </location>
</feature>
<keyword evidence="5" id="KW-1185">Reference proteome</keyword>
<feature type="compositionally biased region" description="Basic and acidic residues" evidence="2">
    <location>
        <begin position="418"/>
        <end position="427"/>
    </location>
</feature>
<feature type="compositionally biased region" description="Basic and acidic residues" evidence="2">
    <location>
        <begin position="364"/>
        <end position="383"/>
    </location>
</feature>
<feature type="compositionally biased region" description="Polar residues" evidence="2">
    <location>
        <begin position="189"/>
        <end position="201"/>
    </location>
</feature>
<dbReference type="Pfam" id="PF07001">
    <property type="entry name" value="BAT2_N"/>
    <property type="match status" value="1"/>
</dbReference>
<accession>A0AAE0L2P6</accession>
<feature type="compositionally biased region" description="Basic and acidic residues" evidence="2">
    <location>
        <begin position="1069"/>
        <end position="1118"/>
    </location>
</feature>
<feature type="compositionally biased region" description="Basic and acidic residues" evidence="2">
    <location>
        <begin position="392"/>
        <end position="406"/>
    </location>
</feature>
<organism evidence="4 5">
    <name type="scientific">Cymbomonas tetramitiformis</name>
    <dbReference type="NCBI Taxonomy" id="36881"/>
    <lineage>
        <taxon>Eukaryota</taxon>
        <taxon>Viridiplantae</taxon>
        <taxon>Chlorophyta</taxon>
        <taxon>Pyramimonadophyceae</taxon>
        <taxon>Pyramimonadales</taxon>
        <taxon>Pyramimonadaceae</taxon>
        <taxon>Cymbomonas</taxon>
    </lineage>
</organism>
<evidence type="ECO:0000313" key="4">
    <source>
        <dbReference type="EMBL" id="KAK3269853.1"/>
    </source>
</evidence>
<gene>
    <name evidence="4" type="ORF">CYMTET_21722</name>
</gene>
<feature type="compositionally biased region" description="Polar residues" evidence="2">
    <location>
        <begin position="687"/>
        <end position="698"/>
    </location>
</feature>
<feature type="compositionally biased region" description="Basic and acidic residues" evidence="2">
    <location>
        <begin position="929"/>
        <end position="940"/>
    </location>
</feature>
<sequence>MSRNKGHNAPVADNSNNKFANSNLNAIFQKPQPQRLNSAAGQRHGMLLLGGAKTTRARAQPGGAKLAVPKPVNLPSIKKEHAGNDPATQLVPAGSTAGGWKTDEQQQQPPQASHPAKTQPPPSTALANEPKVAITAGSTWGSALSSRSPTPSEAAVPYASFGPGSRSFPGRGDTERLNPVEYPSLGSAAASQPRSNLTTAAGQPREESGRRNWDDDEREPLSAPSLRPQNADWYRREAERDRMEDERYTGRAPPVAPGGGPLVPPDTGHETPEDFGFGGPTRPGFFPDSRGLLSEPFERRDPLSGERDRFDRDVQREIFGRAMFEESSEREWRSSPAMEESSFPGSRMFAESARPPPLPPGPPPREREEKEKSEVDLEREAYKAEVASVFRQQEEEREQKRLAEEKLVEDELGPEIESTLHESRPEPDLPPTAAHPSPPHQPPPNSNSSPPHSPSPSPSEPEAETVAEDAESPTELPSKTGDQPQLVGKTRLAGKMMPRSERALAERKAYEDEEFRRKQSAAIKLKELEERIQRSKKEAEEKRQEQAAAEEALQEESPGAEVEVEVGKSSFGTVSDSRNASDASREEAKEIPPTLADADWAGNTSVALSPTTVQLSPSVPVVEDVLPPSHVLAGSHPAAEETILSESAALPPEPTPAWSGMPGLLEKPSAPGQAATSSWGVLPPTQGELSSSAAPMSEQPTLPNMAPGLGPLFTMGGEAIPPLVFTTGGILDQNALEEDNLPLGLTLGPVPIGLGSVRPPVGPPGTPAVSFMTMPPGMPKPHPSHPQAAGMLQDRSTWPGPAPVFGNGLNSMVPPMVTGMPAQQMLPVSMAPTLPGGPYGVGVPTAPGTFRSADQPSQICDVMQPPSAGHPVVAMPSLGQSITVPSIAADANGGAAPGSADSQALESGAKFTQGGALPSTNNKRGGLRRGREQEDKESSKRGGSAAGPAGLNKDRQQDRRAAKDEGSGEELGTGKGSKGGRGTGRAVPAVKEVTASAGSAVGKGEGAGGKGRKGEGAAKGGSGRKGKGSAEGLADGSIGATKGGRGEGKRLVYRIKQESGSAEDVDGEESTKLEYREGGQDDFIEVRSKKSVQSEKREQLKQTVPEAKKAGKGRREEALSDAEVAPAMNDKKGKPRAPRSTATDALLEQPAVVSDSTLAAMAAASAASAGFPGMSVRMAPPGVAQQQPDAVSKAVAHAWGGGPREYNSVPSLAQIQREELTKLTHTEIGGTVDMLPATLETPPDKKSGEQGKGSPGEGLPSGIFNNAGLPADGIGLPTDLSLGDLTHAPVRPPLPQGLPAHFAQHGHALSHGAFLPMAGFPQGPLGAFGPDPLGTGVLGGRSTDIPSGAWVQQQPTSSTQDSFYAAPQPFPSPFPPPQAQPFAHGSAGQFAPLNTATQFGQFGVNFASYLAGSGKQPDWKHTPSTVGPEPAFGQGLPEPPSMQHAPTPNDTNQWAAATFGPQCPAANEGSREVVPLVVAVVLPLDEEEEATWEMAQLAGVALVAGEEGRVLLVQICQARQSRCMFEKLSTAKEMFLEKRRLAKLQSSSLLKFGFKRNADPKA</sequence>
<feature type="compositionally biased region" description="Basic and acidic residues" evidence="2">
    <location>
        <begin position="204"/>
        <end position="213"/>
    </location>
</feature>
<dbReference type="EMBL" id="LGRX02010712">
    <property type="protein sequence ID" value="KAK3269853.1"/>
    <property type="molecule type" value="Genomic_DNA"/>
</dbReference>
<evidence type="ECO:0000256" key="1">
    <source>
        <dbReference type="ARBA" id="ARBA00022553"/>
    </source>
</evidence>
<proteinExistence type="predicted"/>
<name>A0AAE0L2P6_9CHLO</name>
<evidence type="ECO:0000256" key="2">
    <source>
        <dbReference type="SAM" id="MobiDB-lite"/>
    </source>
</evidence>
<protein>
    <recommendedName>
        <fullName evidence="3">BAT2 N-terminal domain-containing protein</fullName>
    </recommendedName>
</protein>
<feature type="region of interest" description="Disordered" evidence="2">
    <location>
        <begin position="1413"/>
        <end position="1452"/>
    </location>
</feature>
<feature type="compositionally biased region" description="Acidic residues" evidence="2">
    <location>
        <begin position="461"/>
        <end position="472"/>
    </location>
</feature>
<feature type="domain" description="BAT2 N-terminal" evidence="3">
    <location>
        <begin position="13"/>
        <end position="145"/>
    </location>
</feature>
<feature type="compositionally biased region" description="Polar residues" evidence="2">
    <location>
        <begin position="136"/>
        <end position="151"/>
    </location>
</feature>
<feature type="region of interest" description="Disordered" evidence="2">
    <location>
        <begin position="51"/>
        <end position="521"/>
    </location>
</feature>
<feature type="compositionally biased region" description="Pro residues" evidence="2">
    <location>
        <begin position="436"/>
        <end position="459"/>
    </location>
</feature>
<feature type="region of interest" description="Disordered" evidence="2">
    <location>
        <begin position="649"/>
        <end position="698"/>
    </location>
</feature>
<feature type="compositionally biased region" description="Basic and acidic residues" evidence="2">
    <location>
        <begin position="233"/>
        <end position="249"/>
    </location>
</feature>
<evidence type="ECO:0000259" key="3">
    <source>
        <dbReference type="Pfam" id="PF07001"/>
    </source>
</evidence>
<dbReference type="Proteomes" id="UP001190700">
    <property type="component" value="Unassembled WGS sequence"/>
</dbReference>
<evidence type="ECO:0000313" key="5">
    <source>
        <dbReference type="Proteomes" id="UP001190700"/>
    </source>
</evidence>
<comment type="caution">
    <text evidence="4">The sequence shown here is derived from an EMBL/GenBank/DDBJ whole genome shotgun (WGS) entry which is preliminary data.</text>
</comment>
<feature type="compositionally biased region" description="Basic and acidic residues" evidence="2">
    <location>
        <begin position="498"/>
        <end position="517"/>
    </location>
</feature>
<feature type="compositionally biased region" description="Pro residues" evidence="2">
    <location>
        <begin position="354"/>
        <end position="363"/>
    </location>
</feature>